<proteinExistence type="predicted"/>
<evidence type="ECO:0000313" key="1">
    <source>
        <dbReference type="EMBL" id="MPM22135.1"/>
    </source>
</evidence>
<reference evidence="1" key="1">
    <citation type="submission" date="2019-08" db="EMBL/GenBank/DDBJ databases">
        <authorList>
            <person name="Kucharzyk K."/>
            <person name="Murdoch R.W."/>
            <person name="Higgins S."/>
            <person name="Loffler F."/>
        </authorList>
    </citation>
    <scope>NUCLEOTIDE SEQUENCE</scope>
</reference>
<sequence>MIAVIHGGADKHVEAKVCADIVDAVVALDGVDAAQKLTAFGDDIPAWLCLEFNVLVRIDLEKLGNDGVKPLPHGWDVEPRLAGGIGHAVAAAEIDKFEIFKPHGSFQ</sequence>
<name>A0A644Y0U4_9ZZZZ</name>
<dbReference type="EMBL" id="VSSQ01003744">
    <property type="protein sequence ID" value="MPM22135.1"/>
    <property type="molecule type" value="Genomic_DNA"/>
</dbReference>
<accession>A0A644Y0U4</accession>
<comment type="caution">
    <text evidence="1">The sequence shown here is derived from an EMBL/GenBank/DDBJ whole genome shotgun (WGS) entry which is preliminary data.</text>
</comment>
<dbReference type="AlphaFoldDB" id="A0A644Y0U4"/>
<protein>
    <submittedName>
        <fullName evidence="1">Uncharacterized protein</fullName>
    </submittedName>
</protein>
<organism evidence="1">
    <name type="scientific">bioreactor metagenome</name>
    <dbReference type="NCBI Taxonomy" id="1076179"/>
    <lineage>
        <taxon>unclassified sequences</taxon>
        <taxon>metagenomes</taxon>
        <taxon>ecological metagenomes</taxon>
    </lineage>
</organism>
<gene>
    <name evidence="1" type="ORF">SDC9_68586</name>
</gene>